<accession>A0A336NAX0</accession>
<evidence type="ECO:0000313" key="2">
    <source>
        <dbReference type="Proteomes" id="UP000253846"/>
    </source>
</evidence>
<dbReference type="EMBL" id="UFTD01000001">
    <property type="protein sequence ID" value="SSZ39446.1"/>
    <property type="molecule type" value="Genomic_DNA"/>
</dbReference>
<dbReference type="AlphaFoldDB" id="A0A336NAX0"/>
<dbReference type="Proteomes" id="UP000253846">
    <property type="component" value="Unassembled WGS sequence"/>
</dbReference>
<organism evidence="1 2">
    <name type="scientific">Bartonella grahamii</name>
    <dbReference type="NCBI Taxonomy" id="33045"/>
    <lineage>
        <taxon>Bacteria</taxon>
        <taxon>Pseudomonadati</taxon>
        <taxon>Pseudomonadota</taxon>
        <taxon>Alphaproteobacteria</taxon>
        <taxon>Hyphomicrobiales</taxon>
        <taxon>Bartonellaceae</taxon>
        <taxon>Bartonella</taxon>
    </lineage>
</organism>
<gene>
    <name evidence="1" type="ORF">NCTC12860_00660</name>
</gene>
<evidence type="ECO:0000313" key="1">
    <source>
        <dbReference type="EMBL" id="SSZ39446.1"/>
    </source>
</evidence>
<name>A0A336NAX0_BARGR</name>
<protein>
    <submittedName>
        <fullName evidence="1">Uncharacterized protein</fullName>
    </submittedName>
</protein>
<proteinExistence type="predicted"/>
<sequence length="75" mass="8739">MLLKSLGWRREIERKEGHLFIYETVIYLRDREGQFLSLDEKGFVQFDYGIVGDAGIHAAACQIINPYYFKALPDL</sequence>
<reference evidence="1 2" key="1">
    <citation type="submission" date="2018-06" db="EMBL/GenBank/DDBJ databases">
        <authorList>
            <consortium name="Pathogen Informatics"/>
            <person name="Doyle S."/>
        </authorList>
    </citation>
    <scope>NUCLEOTIDE SEQUENCE [LARGE SCALE GENOMIC DNA]</scope>
    <source>
        <strain evidence="1 2">NCTC12860</strain>
    </source>
</reference>